<feature type="region of interest" description="Disordered" evidence="6">
    <location>
        <begin position="731"/>
        <end position="751"/>
    </location>
</feature>
<dbReference type="Pfam" id="PF00412">
    <property type="entry name" value="LIM"/>
    <property type="match status" value="1"/>
</dbReference>
<dbReference type="InterPro" id="IPR003096">
    <property type="entry name" value="SM22_calponin"/>
</dbReference>
<dbReference type="SMART" id="SM00132">
    <property type="entry name" value="LIM"/>
    <property type="match status" value="1"/>
</dbReference>
<keyword evidence="3 4" id="KW-0440">LIM domain</keyword>
<evidence type="ECO:0000259" key="8">
    <source>
        <dbReference type="PROSITE" id="PS50023"/>
    </source>
</evidence>
<dbReference type="InterPro" id="IPR001781">
    <property type="entry name" value="Znf_LIM"/>
</dbReference>
<dbReference type="CDD" id="cd21278">
    <property type="entry name" value="CH_LIMCH1"/>
    <property type="match status" value="1"/>
</dbReference>
<feature type="domain" description="Calponin-homology (CH)" evidence="7">
    <location>
        <begin position="21"/>
        <end position="138"/>
    </location>
</feature>
<keyword evidence="2 4" id="KW-0862">Zinc</keyword>
<feature type="compositionally biased region" description="Basic and acidic residues" evidence="6">
    <location>
        <begin position="229"/>
        <end position="260"/>
    </location>
</feature>
<dbReference type="GO" id="GO:0051893">
    <property type="term" value="P:regulation of focal adhesion assembly"/>
    <property type="evidence" value="ECO:0007669"/>
    <property type="project" value="TreeGrafter"/>
</dbReference>
<name>A0A8C4JMQ4_DRONO</name>
<dbReference type="InterPro" id="IPR001997">
    <property type="entry name" value="Calponin/LIMCH1"/>
</dbReference>
<evidence type="ECO:0000256" key="2">
    <source>
        <dbReference type="ARBA" id="ARBA00022833"/>
    </source>
</evidence>
<dbReference type="GO" id="GO:0001725">
    <property type="term" value="C:stress fiber"/>
    <property type="evidence" value="ECO:0007669"/>
    <property type="project" value="TreeGrafter"/>
</dbReference>
<evidence type="ECO:0000313" key="9">
    <source>
        <dbReference type="Ensembl" id="ENSDNVP00000011524.1"/>
    </source>
</evidence>
<dbReference type="GO" id="GO:0032034">
    <property type="term" value="F:myosin II head/neck binding"/>
    <property type="evidence" value="ECO:0007669"/>
    <property type="project" value="TreeGrafter"/>
</dbReference>
<feature type="domain" description="LIM zinc-binding" evidence="8">
    <location>
        <begin position="1002"/>
        <end position="1068"/>
    </location>
</feature>
<dbReference type="FunFam" id="1.10.418.10:FF:000038">
    <property type="entry name" value="LIM and calponin homology domains-containing protein 1"/>
    <property type="match status" value="1"/>
</dbReference>
<dbReference type="GO" id="GO:0010604">
    <property type="term" value="P:positive regulation of macromolecule metabolic process"/>
    <property type="evidence" value="ECO:0007669"/>
    <property type="project" value="UniProtKB-ARBA"/>
</dbReference>
<dbReference type="PRINTS" id="PR00888">
    <property type="entry name" value="SM22CALPONIN"/>
</dbReference>
<dbReference type="GO" id="GO:0003779">
    <property type="term" value="F:actin binding"/>
    <property type="evidence" value="ECO:0007669"/>
    <property type="project" value="InterPro"/>
</dbReference>
<dbReference type="GO" id="GO:0051496">
    <property type="term" value="P:positive regulation of stress fiber assembly"/>
    <property type="evidence" value="ECO:0007669"/>
    <property type="project" value="TreeGrafter"/>
</dbReference>
<dbReference type="SMART" id="SM00033">
    <property type="entry name" value="CH"/>
    <property type="match status" value="1"/>
</dbReference>
<dbReference type="GO" id="GO:0031032">
    <property type="term" value="P:actomyosin structure organization"/>
    <property type="evidence" value="ECO:0007669"/>
    <property type="project" value="InterPro"/>
</dbReference>
<dbReference type="GO" id="GO:0046872">
    <property type="term" value="F:metal ion binding"/>
    <property type="evidence" value="ECO:0007669"/>
    <property type="project" value="UniProtKB-KW"/>
</dbReference>
<dbReference type="AlphaFoldDB" id="A0A8C4JMQ4"/>
<accession>A0A8C4JMQ4</accession>
<dbReference type="CDD" id="cd08368">
    <property type="entry name" value="LIM"/>
    <property type="match status" value="1"/>
</dbReference>
<dbReference type="Pfam" id="PF15949">
    <property type="entry name" value="DUF4757"/>
    <property type="match status" value="1"/>
</dbReference>
<feature type="compositionally biased region" description="Polar residues" evidence="6">
    <location>
        <begin position="839"/>
        <end position="850"/>
    </location>
</feature>
<feature type="compositionally biased region" description="Basic and acidic residues" evidence="6">
    <location>
        <begin position="966"/>
        <end position="977"/>
    </location>
</feature>
<dbReference type="PROSITE" id="PS00478">
    <property type="entry name" value="LIM_DOMAIN_1"/>
    <property type="match status" value="1"/>
</dbReference>
<proteinExistence type="predicted"/>
<dbReference type="PANTHER" id="PTHR15551">
    <property type="entry name" value="LIM DOMAIN ONLY 7"/>
    <property type="match status" value="1"/>
</dbReference>
<dbReference type="Pfam" id="PF00307">
    <property type="entry name" value="CH"/>
    <property type="match status" value="1"/>
</dbReference>
<evidence type="ECO:0000256" key="3">
    <source>
        <dbReference type="ARBA" id="ARBA00023038"/>
    </source>
</evidence>
<protein>
    <submittedName>
        <fullName evidence="9">LIM and calponin homology domains 1</fullName>
    </submittedName>
</protein>
<reference evidence="9" key="2">
    <citation type="submission" date="2025-09" db="UniProtKB">
        <authorList>
            <consortium name="Ensembl"/>
        </authorList>
    </citation>
    <scope>IDENTIFICATION</scope>
</reference>
<dbReference type="PROSITE" id="PS50021">
    <property type="entry name" value="CH"/>
    <property type="match status" value="1"/>
</dbReference>
<evidence type="ECO:0000256" key="6">
    <source>
        <dbReference type="SAM" id="MobiDB-lite"/>
    </source>
</evidence>
<feature type="region of interest" description="Disordered" evidence="6">
    <location>
        <begin position="674"/>
        <end position="710"/>
    </location>
</feature>
<evidence type="ECO:0000256" key="5">
    <source>
        <dbReference type="SAM" id="Coils"/>
    </source>
</evidence>
<evidence type="ECO:0000313" key="10">
    <source>
        <dbReference type="Proteomes" id="UP000694423"/>
    </source>
</evidence>
<dbReference type="PANTHER" id="PTHR15551:SF3">
    <property type="entry name" value="LIM AND CALPONIN HOMOLOGY DOMAINS-CONTAINING PROTEIN 1"/>
    <property type="match status" value="1"/>
</dbReference>
<dbReference type="Gene3D" id="1.10.418.10">
    <property type="entry name" value="Calponin-like domain"/>
    <property type="match status" value="1"/>
</dbReference>
<evidence type="ECO:0000256" key="1">
    <source>
        <dbReference type="ARBA" id="ARBA00022723"/>
    </source>
</evidence>
<feature type="region of interest" description="Disordered" evidence="6">
    <location>
        <begin position="185"/>
        <end position="308"/>
    </location>
</feature>
<dbReference type="InterPro" id="IPR031865">
    <property type="entry name" value="DUF4757"/>
</dbReference>
<keyword evidence="5" id="KW-0175">Coiled coil</keyword>
<dbReference type="InterPro" id="IPR036872">
    <property type="entry name" value="CH_dom_sf"/>
</dbReference>
<feature type="region of interest" description="Disordered" evidence="6">
    <location>
        <begin position="781"/>
        <end position="803"/>
    </location>
</feature>
<keyword evidence="10" id="KW-1185">Reference proteome</keyword>
<feature type="compositionally biased region" description="Basic and acidic residues" evidence="6">
    <location>
        <begin position="679"/>
        <end position="693"/>
    </location>
</feature>
<dbReference type="PRINTS" id="PR00889">
    <property type="entry name" value="CALPONIN"/>
</dbReference>
<dbReference type="SUPFAM" id="SSF47576">
    <property type="entry name" value="Calponin-homology domain, CH-domain"/>
    <property type="match status" value="1"/>
</dbReference>
<feature type="coiled-coil region" evidence="5">
    <location>
        <begin position="362"/>
        <end position="425"/>
    </location>
</feature>
<feature type="region of interest" description="Disordered" evidence="6">
    <location>
        <begin position="825"/>
        <end position="922"/>
    </location>
</feature>
<feature type="region of interest" description="Disordered" evidence="6">
    <location>
        <begin position="937"/>
        <end position="1000"/>
    </location>
</feature>
<feature type="compositionally biased region" description="Low complexity" evidence="6">
    <location>
        <begin position="622"/>
        <end position="632"/>
    </location>
</feature>
<dbReference type="PROSITE" id="PS50023">
    <property type="entry name" value="LIM_DOMAIN_2"/>
    <property type="match status" value="1"/>
</dbReference>
<dbReference type="Gene3D" id="2.10.110.10">
    <property type="entry name" value="Cysteine Rich Protein"/>
    <property type="match status" value="1"/>
</dbReference>
<organism evidence="9 10">
    <name type="scientific">Dromaius novaehollandiae</name>
    <name type="common">Emu</name>
    <dbReference type="NCBI Taxonomy" id="8790"/>
    <lineage>
        <taxon>Eukaryota</taxon>
        <taxon>Metazoa</taxon>
        <taxon>Chordata</taxon>
        <taxon>Craniata</taxon>
        <taxon>Vertebrata</taxon>
        <taxon>Euteleostomi</taxon>
        <taxon>Archelosauria</taxon>
        <taxon>Archosauria</taxon>
        <taxon>Dinosauria</taxon>
        <taxon>Saurischia</taxon>
        <taxon>Theropoda</taxon>
        <taxon>Coelurosauria</taxon>
        <taxon>Aves</taxon>
        <taxon>Palaeognathae</taxon>
        <taxon>Casuariiformes</taxon>
        <taxon>Dromaiidae</taxon>
        <taxon>Dromaius</taxon>
    </lineage>
</organism>
<feature type="compositionally biased region" description="Low complexity" evidence="6">
    <location>
        <begin position="952"/>
        <end position="964"/>
    </location>
</feature>
<feature type="compositionally biased region" description="Basic and acidic residues" evidence="6">
    <location>
        <begin position="851"/>
        <end position="866"/>
    </location>
</feature>
<feature type="compositionally biased region" description="Low complexity" evidence="6">
    <location>
        <begin position="981"/>
        <end position="994"/>
    </location>
</feature>
<feature type="compositionally biased region" description="Low complexity" evidence="6">
    <location>
        <begin position="825"/>
        <end position="838"/>
    </location>
</feature>
<evidence type="ECO:0000259" key="7">
    <source>
        <dbReference type="PROSITE" id="PS50021"/>
    </source>
</evidence>
<dbReference type="FunFam" id="2.10.110.10:FF:000041">
    <property type="entry name" value="LIM and calponin homology domains 1"/>
    <property type="match status" value="1"/>
</dbReference>
<feature type="region of interest" description="Disordered" evidence="6">
    <location>
        <begin position="1"/>
        <end position="21"/>
    </location>
</feature>
<keyword evidence="1 4" id="KW-0479">Metal-binding</keyword>
<evidence type="ECO:0000256" key="4">
    <source>
        <dbReference type="PROSITE-ProRule" id="PRU00125"/>
    </source>
</evidence>
<feature type="region of interest" description="Disordered" evidence="6">
    <location>
        <begin position="586"/>
        <end position="632"/>
    </location>
</feature>
<feature type="compositionally biased region" description="Polar residues" evidence="6">
    <location>
        <begin position="269"/>
        <end position="278"/>
    </location>
</feature>
<sequence>MASPRLELEESQPPPDPPQPELAFTEAQKWIEQVTGRSFGEKDFRSGLENGILLCELLNAIKPGLVKKINRLPTPIAGLDNIILFLRGCKELGLKESQLFDPGDLQDTSNRVTVKNIDYSRKLKNVLVTIYWLGKAANSCTSYSGSTLNLKEFEGLLAQMRKETEDIESPKRSIRDSGYIDCWDSERSDSLSPPRHGRDDSFDSLDSFGSRSQQTPSPDVVLRGSSDGRGSDSETDLPHRKMPDVKKDDMSARRTSHGEPKSAVPFNQYLPNKSNQTFYVPAPLRKKKAEREEYRKSWSTATSPLGERPFRSVSMFDMRCEDEAVMQPHSKARHEKLQNIHNQLKEDETRWQDDLARWKSRRRSASQDLIKKEAERKKMERLLSGEGTNERRKSIKTYREIVEEKERRERELHEAYKNAKSQEEAESILQQYIERFTISEAVLERLQMPKILERSHSVEPNSPLKDPNPLRYLRQQSLPAPKFTATIEATIVPTAELEPSGSTGRTSPSKTVVSKAVPMLTPKPYSQPKNTQQILKNFKVDGKVSMNGENVNGVEEKDKECTTVIFTPSPSRSLKFDGVARGDRPLVELKKDPTSTELSLQRPAIQSVHKEPTASSVEEDTAASQQVGAGPGSAGAVSLACASLVSDQKQFRSTAACASPVVTSLVLPASPVPLEEAASSEKDVKKPEKEQQKEAQLPATQEVTKPKALEPEGSVVFPFLKKLPETSQVTVQNADLQADSDTGDKSNRFNFWSWDPEEERKRQERWQHEQERLLQEKYQREQDKLKEEWEKAQKEVEEEERRYYEEERKIIEDTVVPFIVSSNSAELLSSSSSTAEGSKTVNTPDSNNSPEEGKQQEVTRQKKLLWEQDSVPSLKSKENELWQEKNSSVNKVLSGHPETGILKGSEQEHQVSVPERNSSARLNLPLTQDVSWNQQLLTKQSPQRADDVRQRTSLGQSTSPQSSSAGEKRRAGCRENFRSGPSSPCSPAAPSHSPNRSVSGKKLCSTCGLPLGKGAAMIIETLGLYFHIQCFRCGICKGQLGDAASGTDVRIRNGLLNCNDCYIRSRTAGQPTTL</sequence>
<dbReference type="InterPro" id="IPR001715">
    <property type="entry name" value="CH_dom"/>
</dbReference>
<reference evidence="9" key="1">
    <citation type="submission" date="2025-08" db="UniProtKB">
        <authorList>
            <consortium name="Ensembl"/>
        </authorList>
    </citation>
    <scope>IDENTIFICATION</scope>
</reference>
<dbReference type="Proteomes" id="UP000694423">
    <property type="component" value="Unplaced"/>
</dbReference>
<dbReference type="GO" id="GO:0080090">
    <property type="term" value="P:regulation of primary metabolic process"/>
    <property type="evidence" value="ECO:0007669"/>
    <property type="project" value="UniProtKB-ARBA"/>
</dbReference>
<dbReference type="Ensembl" id="ENSDNVT00000013883.1">
    <property type="protein sequence ID" value="ENSDNVP00000011524.1"/>
    <property type="gene ID" value="ENSDNVG00000008123.1"/>
</dbReference>